<comment type="caution">
    <text evidence="5">The sequence shown here is derived from an EMBL/GenBank/DDBJ whole genome shotgun (WGS) entry which is preliminary data.</text>
</comment>
<evidence type="ECO:0000256" key="3">
    <source>
        <dbReference type="ARBA" id="ARBA00022989"/>
    </source>
</evidence>
<dbReference type="PROSITE" id="PS51257">
    <property type="entry name" value="PROKAR_LIPOPROTEIN"/>
    <property type="match status" value="1"/>
</dbReference>
<reference evidence="5" key="1">
    <citation type="submission" date="2020-11" db="EMBL/GenBank/DDBJ databases">
        <authorList>
            <consortium name="DOE Joint Genome Institute"/>
            <person name="Ahrendt S."/>
            <person name="Riley R."/>
            <person name="Andreopoulos W."/>
            <person name="Labutti K."/>
            <person name="Pangilinan J."/>
            <person name="Ruiz-Duenas F.J."/>
            <person name="Barrasa J.M."/>
            <person name="Sanchez-Garcia M."/>
            <person name="Camarero S."/>
            <person name="Miyauchi S."/>
            <person name="Serrano A."/>
            <person name="Linde D."/>
            <person name="Babiker R."/>
            <person name="Drula E."/>
            <person name="Ayuso-Fernandez I."/>
            <person name="Pacheco R."/>
            <person name="Padilla G."/>
            <person name="Ferreira P."/>
            <person name="Barriuso J."/>
            <person name="Kellner H."/>
            <person name="Castanera R."/>
            <person name="Alfaro M."/>
            <person name="Ramirez L."/>
            <person name="Pisabarro A.G."/>
            <person name="Kuo A."/>
            <person name="Tritt A."/>
            <person name="Lipzen A."/>
            <person name="He G."/>
            <person name="Yan M."/>
            <person name="Ng V."/>
            <person name="Cullen D."/>
            <person name="Martin F."/>
            <person name="Rosso M.-N."/>
            <person name="Henrissat B."/>
            <person name="Hibbett D."/>
            <person name="Martinez A.T."/>
            <person name="Grigoriev I.V."/>
        </authorList>
    </citation>
    <scope>NUCLEOTIDE SEQUENCE</scope>
    <source>
        <strain evidence="5">CIRM-BRFM 674</strain>
    </source>
</reference>
<evidence type="ECO:0000256" key="2">
    <source>
        <dbReference type="ARBA" id="ARBA00022692"/>
    </source>
</evidence>
<evidence type="ECO:0000256" key="1">
    <source>
        <dbReference type="ARBA" id="ARBA00004141"/>
    </source>
</evidence>
<evidence type="ECO:0000313" key="5">
    <source>
        <dbReference type="EMBL" id="KAF9479355.1"/>
    </source>
</evidence>
<protein>
    <submittedName>
        <fullName evidence="5">Uncharacterized protein</fullName>
    </submittedName>
</protein>
<keyword evidence="2" id="KW-0812">Transmembrane</keyword>
<keyword evidence="6" id="KW-1185">Reference proteome</keyword>
<comment type="subcellular location">
    <subcellularLocation>
        <location evidence="1">Membrane</location>
        <topology evidence="1">Multi-pass membrane protein</topology>
    </subcellularLocation>
</comment>
<dbReference type="Proteomes" id="UP000807469">
    <property type="component" value="Unassembled WGS sequence"/>
</dbReference>
<accession>A0A9P5Z310</accession>
<proteinExistence type="predicted"/>
<dbReference type="GO" id="GO:0016020">
    <property type="term" value="C:membrane"/>
    <property type="evidence" value="ECO:0007669"/>
    <property type="project" value="UniProtKB-SubCell"/>
</dbReference>
<dbReference type="AlphaFoldDB" id="A0A9P5Z310"/>
<sequence length="62" mass="6455">MSRNGNKKPVGFATHIIAGGIAGGCEALACQPLDTIKVRMQLSKSGRAPGVSGFDLRNDGER</sequence>
<name>A0A9P5Z310_9AGAR</name>
<evidence type="ECO:0000313" key="6">
    <source>
        <dbReference type="Proteomes" id="UP000807469"/>
    </source>
</evidence>
<dbReference type="OrthoDB" id="756301at2759"/>
<dbReference type="InterPro" id="IPR023395">
    <property type="entry name" value="MCP_dom_sf"/>
</dbReference>
<dbReference type="EMBL" id="MU155214">
    <property type="protein sequence ID" value="KAF9479355.1"/>
    <property type="molecule type" value="Genomic_DNA"/>
</dbReference>
<keyword evidence="4" id="KW-0472">Membrane</keyword>
<gene>
    <name evidence="5" type="ORF">BDN70DRAFT_878838</name>
</gene>
<keyword evidence="3" id="KW-1133">Transmembrane helix</keyword>
<evidence type="ECO:0000256" key="4">
    <source>
        <dbReference type="ARBA" id="ARBA00023136"/>
    </source>
</evidence>
<dbReference type="Pfam" id="PF00153">
    <property type="entry name" value="Mito_carr"/>
    <property type="match status" value="1"/>
</dbReference>
<organism evidence="5 6">
    <name type="scientific">Pholiota conissans</name>
    <dbReference type="NCBI Taxonomy" id="109636"/>
    <lineage>
        <taxon>Eukaryota</taxon>
        <taxon>Fungi</taxon>
        <taxon>Dikarya</taxon>
        <taxon>Basidiomycota</taxon>
        <taxon>Agaricomycotina</taxon>
        <taxon>Agaricomycetes</taxon>
        <taxon>Agaricomycetidae</taxon>
        <taxon>Agaricales</taxon>
        <taxon>Agaricineae</taxon>
        <taxon>Strophariaceae</taxon>
        <taxon>Pholiota</taxon>
    </lineage>
</organism>
<dbReference type="SUPFAM" id="SSF103506">
    <property type="entry name" value="Mitochondrial carrier"/>
    <property type="match status" value="1"/>
</dbReference>
<dbReference type="Gene3D" id="1.50.40.10">
    <property type="entry name" value="Mitochondrial carrier domain"/>
    <property type="match status" value="1"/>
</dbReference>
<dbReference type="InterPro" id="IPR018108">
    <property type="entry name" value="MCP_transmembrane"/>
</dbReference>